<protein>
    <submittedName>
        <fullName evidence="1">Type IV pilus assembly protein PilM</fullName>
    </submittedName>
</protein>
<dbReference type="InterPro" id="IPR050696">
    <property type="entry name" value="FtsA/MreB"/>
</dbReference>
<dbReference type="AlphaFoldDB" id="A0A0G1K2V6"/>
<dbReference type="EMBL" id="LCHU01000002">
    <property type="protein sequence ID" value="KKT42134.1"/>
    <property type="molecule type" value="Genomic_DNA"/>
</dbReference>
<dbReference type="PIRSF" id="PIRSF019169">
    <property type="entry name" value="PilM"/>
    <property type="match status" value="1"/>
</dbReference>
<sequence length="350" mass="39225">MQLPNFLKLPVYAFDISDKSYKYLLLKETKRGVEVADFGGADIPDGVMDRGEIKKPDVLASQLRALFELHNIKYASFALPEEKGFLRTIKLSGVKEGEIGKVLEFQLEEHVPLPAAEAVFNYTVSKKDGDRYDVVLSAFPKRIVEAYLDVFSEAGALPVYIESELNASVAAVVPRDFKKTTMLIDWGHTRTSFSIVDEGILRFTTTVPIGGTGLDEAIAKGLNVGLTKAESLKQEKGFVKNTSSTEVFEAMVPLVSAFREEVEKYINYWQSHSEKREAPERIFLYGGESNLTGFREYLAKQLNIEVSLADPWVNVPFPARYLPEIEMKDSLRFATSIGLSLNTLKENKFL</sequence>
<dbReference type="Gene3D" id="3.30.1490.300">
    <property type="match status" value="1"/>
</dbReference>
<dbReference type="SUPFAM" id="SSF53067">
    <property type="entry name" value="Actin-like ATPase domain"/>
    <property type="match status" value="2"/>
</dbReference>
<dbReference type="InterPro" id="IPR005883">
    <property type="entry name" value="PilM"/>
</dbReference>
<evidence type="ECO:0000313" key="1">
    <source>
        <dbReference type="EMBL" id="KKT42134.1"/>
    </source>
</evidence>
<accession>A0A0G1K2V6</accession>
<name>A0A0G1K2V6_9BACT</name>
<reference evidence="1 2" key="1">
    <citation type="journal article" date="2015" name="Nature">
        <title>rRNA introns, odd ribosomes, and small enigmatic genomes across a large radiation of phyla.</title>
        <authorList>
            <person name="Brown C.T."/>
            <person name="Hug L.A."/>
            <person name="Thomas B.C."/>
            <person name="Sharon I."/>
            <person name="Castelle C.J."/>
            <person name="Singh A."/>
            <person name="Wilkins M.J."/>
            <person name="Williams K.H."/>
            <person name="Banfield J.F."/>
        </authorList>
    </citation>
    <scope>NUCLEOTIDE SEQUENCE [LARGE SCALE GENOMIC DNA]</scope>
</reference>
<organism evidence="1 2">
    <name type="scientific">Candidatus Giovannonibacteria bacterium GW2011_GWA2_44_13b</name>
    <dbReference type="NCBI Taxonomy" id="1618647"/>
    <lineage>
        <taxon>Bacteria</taxon>
        <taxon>Candidatus Giovannoniibacteriota</taxon>
    </lineage>
</organism>
<dbReference type="InterPro" id="IPR043129">
    <property type="entry name" value="ATPase_NBD"/>
</dbReference>
<dbReference type="STRING" id="1618647.UW30_C0002G0045"/>
<dbReference type="Pfam" id="PF11104">
    <property type="entry name" value="PilM_2"/>
    <property type="match status" value="1"/>
</dbReference>
<gene>
    <name evidence="1" type="ORF">UW30_C0002G0045</name>
</gene>
<evidence type="ECO:0000313" key="2">
    <source>
        <dbReference type="Proteomes" id="UP000034736"/>
    </source>
</evidence>
<dbReference type="PANTHER" id="PTHR32432">
    <property type="entry name" value="CELL DIVISION PROTEIN FTSA-RELATED"/>
    <property type="match status" value="1"/>
</dbReference>
<dbReference type="Gene3D" id="3.30.420.40">
    <property type="match status" value="2"/>
</dbReference>
<dbReference type="PANTHER" id="PTHR32432:SF3">
    <property type="entry name" value="ETHANOLAMINE UTILIZATION PROTEIN EUTJ"/>
    <property type="match status" value="1"/>
</dbReference>
<dbReference type="Proteomes" id="UP000034736">
    <property type="component" value="Unassembled WGS sequence"/>
</dbReference>
<comment type="caution">
    <text evidence="1">The sequence shown here is derived from an EMBL/GenBank/DDBJ whole genome shotgun (WGS) entry which is preliminary data.</text>
</comment>
<proteinExistence type="predicted"/>
<dbReference type="CDD" id="cd24049">
    <property type="entry name" value="ASKHA_NBD_PilM"/>
    <property type="match status" value="1"/>
</dbReference>